<proteinExistence type="predicted"/>
<dbReference type="Gene3D" id="3.40.50.300">
    <property type="entry name" value="P-loop containing nucleotide triphosphate hydrolases"/>
    <property type="match status" value="1"/>
</dbReference>
<protein>
    <submittedName>
        <fullName evidence="1">Uncharacterized protein</fullName>
    </submittedName>
</protein>
<organism evidence="1">
    <name type="scientific">Candidatus Kentrum sp. TC</name>
    <dbReference type="NCBI Taxonomy" id="2126339"/>
    <lineage>
        <taxon>Bacteria</taxon>
        <taxon>Pseudomonadati</taxon>
        <taxon>Pseudomonadota</taxon>
        <taxon>Gammaproteobacteria</taxon>
        <taxon>Candidatus Kentrum</taxon>
    </lineage>
</organism>
<sequence>MAERSPTYVFVSHDFDNVLALADYVAVMKAGRIVQ</sequence>
<reference evidence="1" key="1">
    <citation type="submission" date="2019-02" db="EMBL/GenBank/DDBJ databases">
        <authorList>
            <person name="Gruber-Vodicka R. H."/>
            <person name="Seah K. B. B."/>
        </authorList>
    </citation>
    <scope>NUCLEOTIDE SEQUENCE</scope>
    <source>
        <strain evidence="1">BECK_BZ125</strain>
    </source>
</reference>
<dbReference type="SUPFAM" id="SSF52540">
    <property type="entry name" value="P-loop containing nucleoside triphosphate hydrolases"/>
    <property type="match status" value="1"/>
</dbReference>
<accession>A0A450Z556</accession>
<gene>
    <name evidence="1" type="ORF">BECKTC1821E_GA0114239_11473</name>
</gene>
<dbReference type="AlphaFoldDB" id="A0A450Z556"/>
<evidence type="ECO:0000313" key="1">
    <source>
        <dbReference type="EMBL" id="VFK48935.1"/>
    </source>
</evidence>
<dbReference type="InterPro" id="IPR027417">
    <property type="entry name" value="P-loop_NTPase"/>
</dbReference>
<name>A0A450Z556_9GAMM</name>
<dbReference type="EMBL" id="CAADFT010000147">
    <property type="protein sequence ID" value="VFK48935.1"/>
    <property type="molecule type" value="Genomic_DNA"/>
</dbReference>